<accession>A0A844CT78</accession>
<feature type="transmembrane region" description="Helical" evidence="1">
    <location>
        <begin position="46"/>
        <end position="63"/>
    </location>
</feature>
<keyword evidence="1" id="KW-0812">Transmembrane</keyword>
<sequence>MKNTIAAILAMASFSLATPAFAGNLSDPVVTPEVIAEDTIENASSDNIQGLIAMLTVVLIIVGKGA</sequence>
<evidence type="ECO:0000313" key="4">
    <source>
        <dbReference type="Proteomes" id="UP000564704"/>
    </source>
</evidence>
<feature type="signal peptide" evidence="2">
    <location>
        <begin position="1"/>
        <end position="22"/>
    </location>
</feature>
<evidence type="ECO:0008006" key="5">
    <source>
        <dbReference type="Google" id="ProtNLM"/>
    </source>
</evidence>
<protein>
    <recommendedName>
        <fullName evidence="5">Ferrochelatase</fullName>
    </recommendedName>
</protein>
<name>A0A844CT78_9RHOB</name>
<dbReference type="Proteomes" id="UP000564704">
    <property type="component" value="Unassembled WGS sequence"/>
</dbReference>
<keyword evidence="4" id="KW-1185">Reference proteome</keyword>
<evidence type="ECO:0000256" key="1">
    <source>
        <dbReference type="SAM" id="Phobius"/>
    </source>
</evidence>
<keyword evidence="2" id="KW-0732">Signal</keyword>
<proteinExistence type="predicted"/>
<comment type="caution">
    <text evidence="3">The sequence shown here is derived from an EMBL/GenBank/DDBJ whole genome shotgun (WGS) entry which is preliminary data.</text>
</comment>
<dbReference type="AlphaFoldDB" id="A0A844CT78"/>
<evidence type="ECO:0000256" key="2">
    <source>
        <dbReference type="SAM" id="SignalP"/>
    </source>
</evidence>
<keyword evidence="1" id="KW-1133">Transmembrane helix</keyword>
<dbReference type="EMBL" id="SZWE01000001">
    <property type="protein sequence ID" value="MRU13900.1"/>
    <property type="molecule type" value="Genomic_DNA"/>
</dbReference>
<feature type="chain" id="PRO_5032473794" description="Ferrochelatase" evidence="2">
    <location>
        <begin position="23"/>
        <end position="66"/>
    </location>
</feature>
<evidence type="ECO:0000313" key="3">
    <source>
        <dbReference type="EMBL" id="MRU13900.1"/>
    </source>
</evidence>
<keyword evidence="1" id="KW-0472">Membrane</keyword>
<organism evidence="3 4">
    <name type="scientific">Roseovarius bejariae</name>
    <dbReference type="NCBI Taxonomy" id="2576383"/>
    <lineage>
        <taxon>Bacteria</taxon>
        <taxon>Pseudomonadati</taxon>
        <taxon>Pseudomonadota</taxon>
        <taxon>Alphaproteobacteria</taxon>
        <taxon>Rhodobacterales</taxon>
        <taxon>Roseobacteraceae</taxon>
        <taxon>Roseovarius</taxon>
    </lineage>
</organism>
<dbReference type="RefSeq" id="WP_154148228.1">
    <property type="nucleotide sequence ID" value="NZ_SZWE01000001.1"/>
</dbReference>
<reference evidence="3 4" key="1">
    <citation type="submission" date="2019-05" db="EMBL/GenBank/DDBJ databases">
        <title>Roseovarius bejariae sp. nov., a moderately halophylic bacterium isolated from a saline soil in Rambla Salada (Murcia).</title>
        <authorList>
            <person name="Castro D.J."/>
            <person name="Gomez-Altuve A."/>
            <person name="Reina J.C."/>
            <person name="Rodriguez M."/>
            <person name="Sampedro I."/>
            <person name="Llamas I."/>
            <person name="Martinez-Checa F."/>
        </authorList>
    </citation>
    <scope>NUCLEOTIDE SEQUENCE [LARGE SCALE GENOMIC DNA]</scope>
    <source>
        <strain evidence="3 4">A21</strain>
    </source>
</reference>
<gene>
    <name evidence="3" type="ORF">FDP25_00480</name>
</gene>